<feature type="chain" id="PRO_5047500176" evidence="1">
    <location>
        <begin position="19"/>
        <end position="136"/>
    </location>
</feature>
<dbReference type="EMBL" id="JBHSEH010000004">
    <property type="protein sequence ID" value="MFC4425187.1"/>
    <property type="molecule type" value="Genomic_DNA"/>
</dbReference>
<evidence type="ECO:0000256" key="1">
    <source>
        <dbReference type="SAM" id="SignalP"/>
    </source>
</evidence>
<evidence type="ECO:0000313" key="3">
    <source>
        <dbReference type="Proteomes" id="UP001595998"/>
    </source>
</evidence>
<dbReference type="RefSeq" id="WP_380036307.1">
    <property type="nucleotide sequence ID" value="NZ_JBHSEH010000004.1"/>
</dbReference>
<dbReference type="Proteomes" id="UP001595998">
    <property type="component" value="Unassembled WGS sequence"/>
</dbReference>
<keyword evidence="1" id="KW-0732">Signal</keyword>
<accession>A0ABV8XKE7</accession>
<sequence length="136" mass="14680">MKRWWVIAALWGVTCLGAARSAAPQWPQTACLQGTTINETDRTLDLRALEGTVRTLLREAGIDLSSPDCSTTVSIKIEATPVTQDVARLSASLGVNTPSGHGCERQLSTTVRTAQELQEEAQMLVKRLLASPPPCH</sequence>
<proteinExistence type="predicted"/>
<protein>
    <submittedName>
        <fullName evidence="2">Uncharacterized protein</fullName>
    </submittedName>
</protein>
<comment type="caution">
    <text evidence="2">The sequence shown here is derived from an EMBL/GenBank/DDBJ whole genome shotgun (WGS) entry which is preliminary data.</text>
</comment>
<organism evidence="2 3">
    <name type="scientific">Deinococcus navajonensis</name>
    <dbReference type="NCBI Taxonomy" id="309884"/>
    <lineage>
        <taxon>Bacteria</taxon>
        <taxon>Thermotogati</taxon>
        <taxon>Deinococcota</taxon>
        <taxon>Deinococci</taxon>
        <taxon>Deinococcales</taxon>
        <taxon>Deinococcaceae</taxon>
        <taxon>Deinococcus</taxon>
    </lineage>
</organism>
<keyword evidence="3" id="KW-1185">Reference proteome</keyword>
<reference evidence="3" key="1">
    <citation type="journal article" date="2019" name="Int. J. Syst. Evol. Microbiol.">
        <title>The Global Catalogue of Microorganisms (GCM) 10K type strain sequencing project: providing services to taxonomists for standard genome sequencing and annotation.</title>
        <authorList>
            <consortium name="The Broad Institute Genomics Platform"/>
            <consortium name="The Broad Institute Genome Sequencing Center for Infectious Disease"/>
            <person name="Wu L."/>
            <person name="Ma J."/>
        </authorList>
    </citation>
    <scope>NUCLEOTIDE SEQUENCE [LARGE SCALE GENOMIC DNA]</scope>
    <source>
        <strain evidence="3">CCUG 56029</strain>
    </source>
</reference>
<gene>
    <name evidence="2" type="ORF">ACFOZ9_03110</name>
</gene>
<name>A0ABV8XKE7_9DEIO</name>
<evidence type="ECO:0000313" key="2">
    <source>
        <dbReference type="EMBL" id="MFC4425187.1"/>
    </source>
</evidence>
<feature type="signal peptide" evidence="1">
    <location>
        <begin position="1"/>
        <end position="18"/>
    </location>
</feature>